<proteinExistence type="predicted"/>
<dbReference type="EMBL" id="VTOU01000003">
    <property type="protein sequence ID" value="TZG25870.1"/>
    <property type="molecule type" value="Genomic_DNA"/>
</dbReference>
<reference evidence="3 4" key="1">
    <citation type="submission" date="2019-08" db="EMBL/GenBank/DDBJ databases">
        <authorList>
            <person name="Wang G."/>
            <person name="Xu Z."/>
        </authorList>
    </citation>
    <scope>NUCLEOTIDE SEQUENCE [LARGE SCALE GENOMIC DNA]</scope>
    <source>
        <strain evidence="3 4">ZX</strain>
    </source>
</reference>
<keyword evidence="4" id="KW-1185">Reference proteome</keyword>
<accession>A0A5D9C4E1</accession>
<protein>
    <recommendedName>
        <fullName evidence="2">DUF6265 domain-containing protein</fullName>
    </recommendedName>
</protein>
<name>A0A5D9C4E1_9SPHN</name>
<dbReference type="RefSeq" id="WP_149522676.1">
    <property type="nucleotide sequence ID" value="NZ_VTOU01000003.1"/>
</dbReference>
<feature type="chain" id="PRO_5022981910" description="DUF6265 domain-containing protein" evidence="1">
    <location>
        <begin position="16"/>
        <end position="149"/>
    </location>
</feature>
<feature type="signal peptide" evidence="1">
    <location>
        <begin position="1"/>
        <end position="15"/>
    </location>
</feature>
<sequence>MLLAMFASFMAPVTAASPLPSWLAGYWIECSAGRETAESWSDARGGVMLGTSKTVSAKRTSWEFSRIAPSGDGISFFANPSGQAPTEFKAIELSDRRVVFENRSHDFPQRVIYQRDADRLDARIEGEISGRAKAVEWHYRLRPINSTCP</sequence>
<evidence type="ECO:0000313" key="3">
    <source>
        <dbReference type="EMBL" id="TZG25870.1"/>
    </source>
</evidence>
<dbReference type="InterPro" id="IPR046232">
    <property type="entry name" value="DUF6265"/>
</dbReference>
<evidence type="ECO:0000259" key="2">
    <source>
        <dbReference type="Pfam" id="PF19780"/>
    </source>
</evidence>
<evidence type="ECO:0000313" key="4">
    <source>
        <dbReference type="Proteomes" id="UP000322077"/>
    </source>
</evidence>
<keyword evidence="1" id="KW-0732">Signal</keyword>
<feature type="domain" description="DUF6265" evidence="2">
    <location>
        <begin position="21"/>
        <end position="125"/>
    </location>
</feature>
<gene>
    <name evidence="3" type="ORF">FYJ91_12885</name>
</gene>
<evidence type="ECO:0000256" key="1">
    <source>
        <dbReference type="SAM" id="SignalP"/>
    </source>
</evidence>
<dbReference type="Pfam" id="PF19780">
    <property type="entry name" value="DUF6265"/>
    <property type="match status" value="1"/>
</dbReference>
<dbReference type="Proteomes" id="UP000322077">
    <property type="component" value="Unassembled WGS sequence"/>
</dbReference>
<comment type="caution">
    <text evidence="3">The sequence shown here is derived from an EMBL/GenBank/DDBJ whole genome shotgun (WGS) entry which is preliminary data.</text>
</comment>
<dbReference type="AlphaFoldDB" id="A0A5D9C4E1"/>
<organism evidence="3 4">
    <name type="scientific">Sphingomonas montanisoli</name>
    <dbReference type="NCBI Taxonomy" id="2606412"/>
    <lineage>
        <taxon>Bacteria</taxon>
        <taxon>Pseudomonadati</taxon>
        <taxon>Pseudomonadota</taxon>
        <taxon>Alphaproteobacteria</taxon>
        <taxon>Sphingomonadales</taxon>
        <taxon>Sphingomonadaceae</taxon>
        <taxon>Sphingomonas</taxon>
    </lineage>
</organism>